<dbReference type="EMBL" id="JBHUDZ010000002">
    <property type="protein sequence ID" value="MFD1601651.1"/>
    <property type="molecule type" value="Genomic_DNA"/>
</dbReference>
<feature type="domain" description="Glycosyl transferase family 1" evidence="2">
    <location>
        <begin position="197"/>
        <end position="342"/>
    </location>
</feature>
<name>A0ABW4H8Y0_9FLAO</name>
<dbReference type="CDD" id="cd01635">
    <property type="entry name" value="Glycosyltransferase_GTB-type"/>
    <property type="match status" value="1"/>
</dbReference>
<evidence type="ECO:0000313" key="3">
    <source>
        <dbReference type="EMBL" id="MFD1601651.1"/>
    </source>
</evidence>
<keyword evidence="1" id="KW-0808">Transferase</keyword>
<evidence type="ECO:0000256" key="1">
    <source>
        <dbReference type="ARBA" id="ARBA00022679"/>
    </source>
</evidence>
<gene>
    <name evidence="3" type="ORF">ACFSC2_02745</name>
</gene>
<keyword evidence="4" id="KW-1185">Reference proteome</keyword>
<evidence type="ECO:0000313" key="4">
    <source>
        <dbReference type="Proteomes" id="UP001597138"/>
    </source>
</evidence>
<reference evidence="4" key="1">
    <citation type="journal article" date="2019" name="Int. J. Syst. Evol. Microbiol.">
        <title>The Global Catalogue of Microorganisms (GCM) 10K type strain sequencing project: providing services to taxonomists for standard genome sequencing and annotation.</title>
        <authorList>
            <consortium name="The Broad Institute Genomics Platform"/>
            <consortium name="The Broad Institute Genome Sequencing Center for Infectious Disease"/>
            <person name="Wu L."/>
            <person name="Ma J."/>
        </authorList>
    </citation>
    <scope>NUCLEOTIDE SEQUENCE [LARGE SCALE GENOMIC DNA]</scope>
    <source>
        <strain evidence="4">CCUG 70865</strain>
    </source>
</reference>
<dbReference type="RefSeq" id="WP_379816083.1">
    <property type="nucleotide sequence ID" value="NZ_JBHUDZ010000002.1"/>
</dbReference>
<dbReference type="Gene3D" id="3.40.50.2000">
    <property type="entry name" value="Glycogen Phosphorylase B"/>
    <property type="match status" value="2"/>
</dbReference>
<sequence length="372" mass="42773">MNLLIVSSAPIIYKNEQSYAYAPYVNELILLNKLAGNISFCCPEWEKDNGLLISSIPFKFEKHYKLIDFNLSSIKNIFFTFLYFPFNLIMIFKAMKNADHIHLRCPGNMGLLGCLVQVLFPNKTKTAKYAGNWDPKSKQPWSYKLQKWILNNTFLTKKMQVLVYGEWENQSKNIKSFFTATYSDLEKENYPKKRFDSVIEFVFVGSLVIGKNPMYAVQLIDNLIKGGKNAVLHIYGDGIEKESLLNYIKGNQLENSVFLHGNQSKEVVKKAYQEGHFVILPSKSEGWPKAVAEAMFWGCVPLSTNVSCVSYMLDHGRRGILLNMNLEKDTLQVDSLLANEKEYLEKSNLALIWSQNYTTEVFENEIKKLLIK</sequence>
<comment type="caution">
    <text evidence="3">The sequence shown here is derived from an EMBL/GenBank/DDBJ whole genome shotgun (WGS) entry which is preliminary data.</text>
</comment>
<dbReference type="Pfam" id="PF00534">
    <property type="entry name" value="Glycos_transf_1"/>
    <property type="match status" value="1"/>
</dbReference>
<dbReference type="SUPFAM" id="SSF53756">
    <property type="entry name" value="UDP-Glycosyltransferase/glycogen phosphorylase"/>
    <property type="match status" value="1"/>
</dbReference>
<proteinExistence type="predicted"/>
<protein>
    <submittedName>
        <fullName evidence="3">Glycosyltransferase</fullName>
    </submittedName>
</protein>
<dbReference type="PANTHER" id="PTHR46401">
    <property type="entry name" value="GLYCOSYLTRANSFERASE WBBK-RELATED"/>
    <property type="match status" value="1"/>
</dbReference>
<accession>A0ABW4H8Y0</accession>
<organism evidence="3 4">
    <name type="scientific">Flavobacterium artemisiae</name>
    <dbReference type="NCBI Taxonomy" id="2126556"/>
    <lineage>
        <taxon>Bacteria</taxon>
        <taxon>Pseudomonadati</taxon>
        <taxon>Bacteroidota</taxon>
        <taxon>Flavobacteriia</taxon>
        <taxon>Flavobacteriales</taxon>
        <taxon>Flavobacteriaceae</taxon>
        <taxon>Flavobacterium</taxon>
    </lineage>
</organism>
<dbReference type="InterPro" id="IPR001296">
    <property type="entry name" value="Glyco_trans_1"/>
</dbReference>
<evidence type="ECO:0000259" key="2">
    <source>
        <dbReference type="Pfam" id="PF00534"/>
    </source>
</evidence>
<dbReference type="Proteomes" id="UP001597138">
    <property type="component" value="Unassembled WGS sequence"/>
</dbReference>
<dbReference type="PANTHER" id="PTHR46401:SF2">
    <property type="entry name" value="GLYCOSYLTRANSFERASE WBBK-RELATED"/>
    <property type="match status" value="1"/>
</dbReference>